<feature type="compositionally biased region" description="Low complexity" evidence="1">
    <location>
        <begin position="428"/>
        <end position="464"/>
    </location>
</feature>
<name>A0A843XIB9_COLES</name>
<sequence length="705" mass="78845">MAPRRRSQARQLVEQQDESDMPAQGQVQEEVSVEESVAQPQGAQAAAAEAATAGGQQQQEYHPQPQQYADWFPMAEQFFRAMYQGAWQPGQAAAGGRFPVPPPAVPEQQEVEPEVEQPVRQQRSGTGSTRSGQRRAAVSEARTALLERFLRLRPPMFHGEYDPDKAESWTYELERIFETMDCAEEDQVRLAVYQLKGAAHEWWRVQRQTHFQGQRLDQISWQQFSEVFHGEYFPDYARRERRDQFHELVQGDLIVSQYHQRFVRLLRHVPHVAGSDQACAERFIAGLRPDLRWGVTAHMCTTFGEAVAKATALDREAWQPQQQQQGGASSTSSPYQRLAGSCGRSCLLAGVDGAVSRDVSLGLQSSQYSRVLSRAVRSQCATLVACQATLGGIALGGKLRSSSSQYSMRSSHLSTSTLPSSRHRVSSREGSTSSRSSSSRSRSSTSCTSSSSSFLSSSRRSSSPSRHRSGVFVLSRTRDRAVASSLSVRPSLFRQVLQAQRADAELADILRMPDVELSEDSEVFATSRLTRHTHCRLLVPVLTGWYVAFTGSGLKARAPELFPLSRASPFPLSLSRPLGVPAFLGCLPRVEAAVLRRLSLRSCRGRVRAVRCEEETFLPTRRPQRVRSSHGELSWLVWDAEDSLEFYPAQASQSFFSLPRSSRPRNRLERREGQDLVEDKTSVDAPDRESSQQRQGARRAEETGW</sequence>
<dbReference type="OrthoDB" id="621298at2759"/>
<dbReference type="AlphaFoldDB" id="A0A843XIB9"/>
<feature type="compositionally biased region" description="Low complexity" evidence="1">
    <location>
        <begin position="23"/>
        <end position="68"/>
    </location>
</feature>
<feature type="compositionally biased region" description="Basic and acidic residues" evidence="1">
    <location>
        <begin position="666"/>
        <end position="691"/>
    </location>
</feature>
<dbReference type="Proteomes" id="UP000652761">
    <property type="component" value="Unassembled WGS sequence"/>
</dbReference>
<comment type="caution">
    <text evidence="3">The sequence shown here is derived from an EMBL/GenBank/DDBJ whole genome shotgun (WGS) entry which is preliminary data.</text>
</comment>
<feature type="region of interest" description="Disordered" evidence="1">
    <location>
        <begin position="406"/>
        <end position="469"/>
    </location>
</feature>
<dbReference type="Pfam" id="PF03732">
    <property type="entry name" value="Retrotrans_gag"/>
    <property type="match status" value="1"/>
</dbReference>
<gene>
    <name evidence="3" type="ORF">Taro_052336</name>
</gene>
<evidence type="ECO:0000313" key="4">
    <source>
        <dbReference type="Proteomes" id="UP000652761"/>
    </source>
</evidence>
<evidence type="ECO:0000313" key="3">
    <source>
        <dbReference type="EMBL" id="MQM19334.1"/>
    </source>
</evidence>
<feature type="region of interest" description="Disordered" evidence="1">
    <location>
        <begin position="317"/>
        <end position="336"/>
    </location>
</feature>
<accession>A0A843XIB9</accession>
<dbReference type="EMBL" id="NMUH01008848">
    <property type="protein sequence ID" value="MQM19334.1"/>
    <property type="molecule type" value="Genomic_DNA"/>
</dbReference>
<protein>
    <recommendedName>
        <fullName evidence="2">Retrotransposon gag domain-containing protein</fullName>
    </recommendedName>
</protein>
<evidence type="ECO:0000256" key="1">
    <source>
        <dbReference type="SAM" id="MobiDB-lite"/>
    </source>
</evidence>
<keyword evidence="4" id="KW-1185">Reference proteome</keyword>
<feature type="region of interest" description="Disordered" evidence="1">
    <location>
        <begin position="658"/>
        <end position="705"/>
    </location>
</feature>
<feature type="compositionally biased region" description="Low complexity" evidence="1">
    <location>
        <begin position="406"/>
        <end position="420"/>
    </location>
</feature>
<dbReference type="InterPro" id="IPR005162">
    <property type="entry name" value="Retrotrans_gag_dom"/>
</dbReference>
<organism evidence="3 4">
    <name type="scientific">Colocasia esculenta</name>
    <name type="common">Wild taro</name>
    <name type="synonym">Arum esculentum</name>
    <dbReference type="NCBI Taxonomy" id="4460"/>
    <lineage>
        <taxon>Eukaryota</taxon>
        <taxon>Viridiplantae</taxon>
        <taxon>Streptophyta</taxon>
        <taxon>Embryophyta</taxon>
        <taxon>Tracheophyta</taxon>
        <taxon>Spermatophyta</taxon>
        <taxon>Magnoliopsida</taxon>
        <taxon>Liliopsida</taxon>
        <taxon>Araceae</taxon>
        <taxon>Aroideae</taxon>
        <taxon>Colocasieae</taxon>
        <taxon>Colocasia</taxon>
    </lineage>
</organism>
<feature type="region of interest" description="Disordered" evidence="1">
    <location>
        <begin position="1"/>
        <end position="68"/>
    </location>
</feature>
<feature type="region of interest" description="Disordered" evidence="1">
    <location>
        <begin position="91"/>
        <end position="137"/>
    </location>
</feature>
<feature type="compositionally biased region" description="Polar residues" evidence="1">
    <location>
        <begin position="326"/>
        <end position="335"/>
    </location>
</feature>
<reference evidence="3" key="1">
    <citation type="submission" date="2017-07" db="EMBL/GenBank/DDBJ databases">
        <title>Taro Niue Genome Assembly and Annotation.</title>
        <authorList>
            <person name="Atibalentja N."/>
            <person name="Keating K."/>
            <person name="Fields C.J."/>
        </authorList>
    </citation>
    <scope>NUCLEOTIDE SEQUENCE</scope>
    <source>
        <strain evidence="3">Niue_2</strain>
        <tissue evidence="3">Leaf</tissue>
    </source>
</reference>
<feature type="domain" description="Retrotransposon gag" evidence="2">
    <location>
        <begin position="189"/>
        <end position="289"/>
    </location>
</feature>
<evidence type="ECO:0000259" key="2">
    <source>
        <dbReference type="Pfam" id="PF03732"/>
    </source>
</evidence>
<proteinExistence type="predicted"/>